<evidence type="ECO:0000313" key="2">
    <source>
        <dbReference type="Proteomes" id="UP000623776"/>
    </source>
</evidence>
<comment type="caution">
    <text evidence="1">The sequence shown here is derived from an EMBL/GenBank/DDBJ whole genome shotgun (WGS) entry which is preliminary data.</text>
</comment>
<gene>
    <name evidence="1" type="ORF">GCM10007157_28950</name>
</gene>
<name>A0A8H9M1Q5_9GAMM</name>
<dbReference type="EMBL" id="BMXN01000021">
    <property type="protein sequence ID" value="GGW35722.1"/>
    <property type="molecule type" value="Genomic_DNA"/>
</dbReference>
<dbReference type="InterPro" id="IPR015867">
    <property type="entry name" value="N-reg_PII/ATP_PRibTrfase_C"/>
</dbReference>
<dbReference type="PROSITE" id="PS51343">
    <property type="entry name" value="PII_GLNB_DOM"/>
    <property type="match status" value="1"/>
</dbReference>
<proteinExistence type="predicted"/>
<dbReference type="InterPro" id="IPR002187">
    <property type="entry name" value="N-reg_PII"/>
</dbReference>
<keyword evidence="2" id="KW-1185">Reference proteome</keyword>
<dbReference type="Proteomes" id="UP000623776">
    <property type="component" value="Unassembled WGS sequence"/>
</dbReference>
<dbReference type="InterPro" id="IPR011322">
    <property type="entry name" value="N-reg_PII-like_a/b"/>
</dbReference>
<accession>A0A8H9M1Q5</accession>
<protein>
    <submittedName>
        <fullName evidence="1">Nitrogen regulatory protein P-II</fullName>
    </submittedName>
</protein>
<reference evidence="2" key="1">
    <citation type="journal article" date="2019" name="Int. J. Syst. Evol. Microbiol.">
        <title>The Global Catalogue of Microorganisms (GCM) 10K type strain sequencing project: providing services to taxonomists for standard genome sequencing and annotation.</title>
        <authorList>
            <consortium name="The Broad Institute Genomics Platform"/>
            <consortium name="The Broad Institute Genome Sequencing Center for Infectious Disease"/>
            <person name="Wu L."/>
            <person name="Ma J."/>
        </authorList>
    </citation>
    <scope>NUCLEOTIDE SEQUENCE [LARGE SCALE GENOMIC DNA]</scope>
    <source>
        <strain evidence="2">KCTC 22154</strain>
    </source>
</reference>
<dbReference type="AlphaFoldDB" id="A0A8H9M1Q5"/>
<dbReference type="SUPFAM" id="SSF54913">
    <property type="entry name" value="GlnB-like"/>
    <property type="match status" value="1"/>
</dbReference>
<sequence length="119" mass="12890">MRFKLIVALVEDDLTDDVLKAARDAGATGATVINNARGEGLKKARGIFGMEITAQRDVLLFLTEEHISRLILESIAEVGQFDETPGTGIAFQIDVEDAVGVQHQIKSLTEVLGQPADRE</sequence>
<evidence type="ECO:0000313" key="1">
    <source>
        <dbReference type="EMBL" id="GGW35722.1"/>
    </source>
</evidence>
<organism evidence="1 2">
    <name type="scientific">Vreelandella hamiltonii</name>
    <dbReference type="NCBI Taxonomy" id="502829"/>
    <lineage>
        <taxon>Bacteria</taxon>
        <taxon>Pseudomonadati</taxon>
        <taxon>Pseudomonadota</taxon>
        <taxon>Gammaproteobacteria</taxon>
        <taxon>Oceanospirillales</taxon>
        <taxon>Halomonadaceae</taxon>
        <taxon>Vreelandella</taxon>
    </lineage>
</organism>
<dbReference type="RefSeq" id="WP_016913694.1">
    <property type="nucleotide sequence ID" value="NZ_BMXN01000021.1"/>
</dbReference>
<dbReference type="SMART" id="SM00938">
    <property type="entry name" value="P-II"/>
    <property type="match status" value="1"/>
</dbReference>
<dbReference type="GO" id="GO:0006808">
    <property type="term" value="P:regulation of nitrogen utilization"/>
    <property type="evidence" value="ECO:0007669"/>
    <property type="project" value="InterPro"/>
</dbReference>
<dbReference type="Pfam" id="PF00543">
    <property type="entry name" value="P-II"/>
    <property type="match status" value="1"/>
</dbReference>
<dbReference type="GO" id="GO:0030234">
    <property type="term" value="F:enzyme regulator activity"/>
    <property type="evidence" value="ECO:0007669"/>
    <property type="project" value="InterPro"/>
</dbReference>
<dbReference type="Gene3D" id="3.30.70.120">
    <property type="match status" value="1"/>
</dbReference>